<evidence type="ECO:0000259" key="1">
    <source>
        <dbReference type="PROSITE" id="PS51340"/>
    </source>
</evidence>
<dbReference type="InterPro" id="IPR005302">
    <property type="entry name" value="MoCF_Sase_C"/>
</dbReference>
<dbReference type="GO" id="GO:0030170">
    <property type="term" value="F:pyridoxal phosphate binding"/>
    <property type="evidence" value="ECO:0007669"/>
    <property type="project" value="InterPro"/>
</dbReference>
<dbReference type="AlphaFoldDB" id="A0A382KBJ7"/>
<organism evidence="2">
    <name type="scientific">marine metagenome</name>
    <dbReference type="NCBI Taxonomy" id="408172"/>
    <lineage>
        <taxon>unclassified sequences</taxon>
        <taxon>metagenomes</taxon>
        <taxon>ecological metagenomes</taxon>
    </lineage>
</organism>
<dbReference type="GO" id="GO:0030151">
    <property type="term" value="F:molybdenum ion binding"/>
    <property type="evidence" value="ECO:0007669"/>
    <property type="project" value="InterPro"/>
</dbReference>
<dbReference type="EMBL" id="UINC01079392">
    <property type="protein sequence ID" value="SVC21356.1"/>
    <property type="molecule type" value="Genomic_DNA"/>
</dbReference>
<feature type="domain" description="MOSC" evidence="1">
    <location>
        <begin position="20"/>
        <end position="141"/>
    </location>
</feature>
<name>A0A382KBJ7_9ZZZZ</name>
<dbReference type="PROSITE" id="PS51340">
    <property type="entry name" value="MOSC"/>
    <property type="match status" value="1"/>
</dbReference>
<gene>
    <name evidence="2" type="ORF">METZ01_LOCUS274210</name>
</gene>
<reference evidence="2" key="1">
    <citation type="submission" date="2018-05" db="EMBL/GenBank/DDBJ databases">
        <authorList>
            <person name="Lanie J.A."/>
            <person name="Ng W.-L."/>
            <person name="Kazmierczak K.M."/>
            <person name="Andrzejewski T.M."/>
            <person name="Davidsen T.M."/>
            <person name="Wayne K.J."/>
            <person name="Tettelin H."/>
            <person name="Glass J.I."/>
            <person name="Rusch D."/>
            <person name="Podicherti R."/>
            <person name="Tsui H.-C.T."/>
            <person name="Winkler M.E."/>
        </authorList>
    </citation>
    <scope>NUCLEOTIDE SEQUENCE</scope>
</reference>
<dbReference type="SUPFAM" id="SSF50800">
    <property type="entry name" value="PK beta-barrel domain-like"/>
    <property type="match status" value="1"/>
</dbReference>
<dbReference type="GO" id="GO:0003824">
    <property type="term" value="F:catalytic activity"/>
    <property type="evidence" value="ECO:0007669"/>
    <property type="project" value="InterPro"/>
</dbReference>
<evidence type="ECO:0000313" key="2">
    <source>
        <dbReference type="EMBL" id="SVC21356.1"/>
    </source>
</evidence>
<proteinExistence type="predicted"/>
<accession>A0A382KBJ7</accession>
<dbReference type="PANTHER" id="PTHR36930:SF1">
    <property type="entry name" value="MOSC DOMAIN-CONTAINING PROTEIN"/>
    <property type="match status" value="1"/>
</dbReference>
<dbReference type="Pfam" id="PF03473">
    <property type="entry name" value="MOSC"/>
    <property type="match status" value="1"/>
</dbReference>
<protein>
    <recommendedName>
        <fullName evidence="1">MOSC domain-containing protein</fullName>
    </recommendedName>
</protein>
<dbReference type="Gene3D" id="2.40.33.20">
    <property type="entry name" value="PK beta-barrel domain-like"/>
    <property type="match status" value="1"/>
</dbReference>
<dbReference type="InterPro" id="IPR052716">
    <property type="entry name" value="MOSC_domain"/>
</dbReference>
<sequence length="142" mass="15117">MQQGSIASIHIARVKGTPSDPVQEATAIAGMGIDGDRSCYEGNIRQVLFMDKETLDDLELTPGQIKENITTSGVDMSQAQPGQVFSIGNEVKMEVVGDCEACGKMEEIRPGLGDKLNGRRGMLAMVINGGTLKVGDTISLDF</sequence>
<dbReference type="InterPro" id="IPR011037">
    <property type="entry name" value="Pyrv_Knase-like_insert_dom_sf"/>
</dbReference>
<dbReference type="PANTHER" id="PTHR36930">
    <property type="entry name" value="METAL-SULFUR CLUSTER BIOSYNTHESIS PROTEINS YUAD-RELATED"/>
    <property type="match status" value="1"/>
</dbReference>